<dbReference type="AlphaFoldDB" id="A0A5M3VPR4"/>
<protein>
    <submittedName>
        <fullName evidence="2">Uncharacterized protein</fullName>
    </submittedName>
</protein>
<reference evidence="2 3" key="1">
    <citation type="submission" date="2019-10" db="EMBL/GenBank/DDBJ databases">
        <title>Whole genome shotgun sequence of Acrocarpospora corrugata NBRC 13972.</title>
        <authorList>
            <person name="Ichikawa N."/>
            <person name="Kimura A."/>
            <person name="Kitahashi Y."/>
            <person name="Komaki H."/>
            <person name="Oguchi A."/>
        </authorList>
    </citation>
    <scope>NUCLEOTIDE SEQUENCE [LARGE SCALE GENOMIC DNA]</scope>
    <source>
        <strain evidence="2 3">NBRC 13972</strain>
    </source>
</reference>
<organism evidence="2 3">
    <name type="scientific">Acrocarpospora corrugata</name>
    <dbReference type="NCBI Taxonomy" id="35763"/>
    <lineage>
        <taxon>Bacteria</taxon>
        <taxon>Bacillati</taxon>
        <taxon>Actinomycetota</taxon>
        <taxon>Actinomycetes</taxon>
        <taxon>Streptosporangiales</taxon>
        <taxon>Streptosporangiaceae</taxon>
        <taxon>Acrocarpospora</taxon>
    </lineage>
</organism>
<dbReference type="RefSeq" id="WP_155334895.1">
    <property type="nucleotide sequence ID" value="NZ_BAAABN010000094.1"/>
</dbReference>
<keyword evidence="3" id="KW-1185">Reference proteome</keyword>
<evidence type="ECO:0000313" key="3">
    <source>
        <dbReference type="Proteomes" id="UP000334990"/>
    </source>
</evidence>
<feature type="compositionally biased region" description="Polar residues" evidence="1">
    <location>
        <begin position="12"/>
        <end position="36"/>
    </location>
</feature>
<dbReference type="EMBL" id="BLAD01000036">
    <property type="protein sequence ID" value="GER98463.1"/>
    <property type="molecule type" value="Genomic_DNA"/>
</dbReference>
<proteinExistence type="predicted"/>
<evidence type="ECO:0000256" key="1">
    <source>
        <dbReference type="SAM" id="MobiDB-lite"/>
    </source>
</evidence>
<sequence length="62" mass="6578">MCALTQELAAAQNETTDSSQNESTDSSRWSAPAQVSISAAPVTETTARFRTSAYVVAEADPR</sequence>
<feature type="region of interest" description="Disordered" evidence="1">
    <location>
        <begin position="1"/>
        <end position="36"/>
    </location>
</feature>
<accession>A0A5M3VPR4</accession>
<name>A0A5M3VPR4_9ACTN</name>
<evidence type="ECO:0000313" key="2">
    <source>
        <dbReference type="EMBL" id="GER98463.1"/>
    </source>
</evidence>
<gene>
    <name evidence="2" type="ORF">Acor_05250</name>
</gene>
<comment type="caution">
    <text evidence="2">The sequence shown here is derived from an EMBL/GenBank/DDBJ whole genome shotgun (WGS) entry which is preliminary data.</text>
</comment>
<dbReference type="Proteomes" id="UP000334990">
    <property type="component" value="Unassembled WGS sequence"/>
</dbReference>